<keyword evidence="2" id="KW-0472">Membrane</keyword>
<feature type="transmembrane region" description="Helical" evidence="2">
    <location>
        <begin position="12"/>
        <end position="30"/>
    </location>
</feature>
<feature type="compositionally biased region" description="Low complexity" evidence="1">
    <location>
        <begin position="46"/>
        <end position="62"/>
    </location>
</feature>
<dbReference type="Proteomes" id="UP000324797">
    <property type="component" value="Unassembled WGS sequence"/>
</dbReference>
<gene>
    <name evidence="3" type="ORF">FXV83_23340</name>
</gene>
<evidence type="ECO:0000256" key="2">
    <source>
        <dbReference type="SAM" id="Phobius"/>
    </source>
</evidence>
<reference evidence="3 4" key="1">
    <citation type="submission" date="2019-08" db="EMBL/GenBank/DDBJ databases">
        <title>Bradyrhizobium hipponensis sp. nov., a rhizobium isolated from a Lupinus angustifolius root nodule in Tunisia.</title>
        <authorList>
            <person name="Off K."/>
            <person name="Rejili M."/>
            <person name="Mars M."/>
            <person name="Brachmann A."/>
            <person name="Marin M."/>
        </authorList>
    </citation>
    <scope>NUCLEOTIDE SEQUENCE [LARGE SCALE GENOMIC DNA]</scope>
    <source>
        <strain evidence="4">aSej3</strain>
    </source>
</reference>
<feature type="region of interest" description="Disordered" evidence="1">
    <location>
        <begin position="41"/>
        <end position="62"/>
    </location>
</feature>
<keyword evidence="4" id="KW-1185">Reference proteome</keyword>
<evidence type="ECO:0000313" key="3">
    <source>
        <dbReference type="EMBL" id="TYO64295.1"/>
    </source>
</evidence>
<keyword evidence="2" id="KW-1133">Transmembrane helix</keyword>
<accession>A0A5S4YLP9</accession>
<comment type="caution">
    <text evidence="3">The sequence shown here is derived from an EMBL/GenBank/DDBJ whole genome shotgun (WGS) entry which is preliminary data.</text>
</comment>
<protein>
    <submittedName>
        <fullName evidence="3">Uncharacterized protein</fullName>
    </submittedName>
</protein>
<name>A0A5S4YLP9_9BRAD</name>
<evidence type="ECO:0000256" key="1">
    <source>
        <dbReference type="SAM" id="MobiDB-lite"/>
    </source>
</evidence>
<sequence>MDDYRDLVRAGLALFCAGMMLVAGHLFIEWQAKRADAGIKIEPSRRGGSPLPSISSSSPSIGNVIELPTEVRRKRPA</sequence>
<evidence type="ECO:0000313" key="4">
    <source>
        <dbReference type="Proteomes" id="UP000324797"/>
    </source>
</evidence>
<dbReference type="AlphaFoldDB" id="A0A5S4YLP9"/>
<organism evidence="3 4">
    <name type="scientific">Bradyrhizobium hipponense</name>
    <dbReference type="NCBI Taxonomy" id="2605638"/>
    <lineage>
        <taxon>Bacteria</taxon>
        <taxon>Pseudomonadati</taxon>
        <taxon>Pseudomonadota</taxon>
        <taxon>Alphaproteobacteria</taxon>
        <taxon>Hyphomicrobiales</taxon>
        <taxon>Nitrobacteraceae</taxon>
        <taxon>Bradyrhizobium</taxon>
    </lineage>
</organism>
<dbReference type="EMBL" id="VSTH01000078">
    <property type="protein sequence ID" value="TYO64295.1"/>
    <property type="molecule type" value="Genomic_DNA"/>
</dbReference>
<keyword evidence="2" id="KW-0812">Transmembrane</keyword>
<proteinExistence type="predicted"/>